<comment type="similarity">
    <text evidence="2">Belongs to the NPC2 family.</text>
</comment>
<evidence type="ECO:0000256" key="3">
    <source>
        <dbReference type="ARBA" id="ARBA00011245"/>
    </source>
</evidence>
<dbReference type="InterPro" id="IPR033917">
    <property type="entry name" value="ML_PG-PI_TP"/>
</dbReference>
<keyword evidence="5" id="KW-0813">Transport</keyword>
<dbReference type="GO" id="GO:0032934">
    <property type="term" value="F:sterol binding"/>
    <property type="evidence" value="ECO:0007669"/>
    <property type="project" value="InterPro"/>
</dbReference>
<dbReference type="GO" id="GO:0032366">
    <property type="term" value="P:intracellular sterol transport"/>
    <property type="evidence" value="ECO:0007669"/>
    <property type="project" value="InterPro"/>
</dbReference>
<dbReference type="PANTHER" id="PTHR11306:SF0">
    <property type="entry name" value="PHOSPHATIDYLGLYCEROL_PHOSPHATIDYLINOSITOL TRANSFER PROTEIN"/>
    <property type="match status" value="1"/>
</dbReference>
<dbReference type="AlphaFoldDB" id="A0A9P6TG46"/>
<dbReference type="PANTHER" id="PTHR11306">
    <property type="entry name" value="NIEMANN PICK TYPE C2 PROTEIN NPC2-RELATED"/>
    <property type="match status" value="1"/>
</dbReference>
<evidence type="ECO:0000256" key="7">
    <source>
        <dbReference type="ARBA" id="ARBA00023055"/>
    </source>
</evidence>
<dbReference type="SMART" id="SM00737">
    <property type="entry name" value="ML"/>
    <property type="match status" value="1"/>
</dbReference>
<keyword evidence="11" id="KW-1185">Reference proteome</keyword>
<dbReference type="InterPro" id="IPR003172">
    <property type="entry name" value="ML_dom"/>
</dbReference>
<evidence type="ECO:0000256" key="6">
    <source>
        <dbReference type="ARBA" id="ARBA00022729"/>
    </source>
</evidence>
<feature type="domain" description="MD-2-related lipid-recognition" evidence="9">
    <location>
        <begin position="54"/>
        <end position="178"/>
    </location>
</feature>
<keyword evidence="7" id="KW-0445">Lipid transport</keyword>
<feature type="signal peptide" evidence="8">
    <location>
        <begin position="1"/>
        <end position="22"/>
    </location>
</feature>
<proteinExistence type="inferred from homology"/>
<comment type="subunit">
    <text evidence="3">Monomer.</text>
</comment>
<dbReference type="CDD" id="cd00917">
    <property type="entry name" value="PG-PI_TP"/>
    <property type="match status" value="1"/>
</dbReference>
<name>A0A9P6TG46_9BASI</name>
<dbReference type="InterPro" id="IPR039670">
    <property type="entry name" value="NPC2-like"/>
</dbReference>
<comment type="caution">
    <text evidence="10">The sequence shown here is derived from an EMBL/GenBank/DDBJ whole genome shotgun (WGS) entry which is preliminary data.</text>
</comment>
<evidence type="ECO:0000313" key="10">
    <source>
        <dbReference type="EMBL" id="KAG0151072.1"/>
    </source>
</evidence>
<dbReference type="Gene3D" id="2.70.220.10">
    <property type="entry name" value="Ganglioside GM2 activator"/>
    <property type="match status" value="1"/>
</dbReference>
<dbReference type="SUPFAM" id="SSF81296">
    <property type="entry name" value="E set domains"/>
    <property type="match status" value="1"/>
</dbReference>
<keyword evidence="6 8" id="KW-0732">Signal</keyword>
<evidence type="ECO:0000313" key="11">
    <source>
        <dbReference type="Proteomes" id="UP000886653"/>
    </source>
</evidence>
<dbReference type="InterPro" id="IPR036846">
    <property type="entry name" value="GM2-AP_sf"/>
</dbReference>
<dbReference type="FunFam" id="2.70.220.10:FF:000004">
    <property type="entry name" value="Related to phosphatidylglycerol/phosphatidylinositol transfer protein"/>
    <property type="match status" value="1"/>
</dbReference>
<accession>A0A9P6TG46</accession>
<dbReference type="InterPro" id="IPR014756">
    <property type="entry name" value="Ig_E-set"/>
</dbReference>
<reference evidence="10" key="1">
    <citation type="submission" date="2013-11" db="EMBL/GenBank/DDBJ databases">
        <title>Genome sequence of the fusiform rust pathogen reveals effectors for host alternation and coevolution with pine.</title>
        <authorList>
            <consortium name="DOE Joint Genome Institute"/>
            <person name="Smith K."/>
            <person name="Pendleton A."/>
            <person name="Kubisiak T."/>
            <person name="Anderson C."/>
            <person name="Salamov A."/>
            <person name="Aerts A."/>
            <person name="Riley R."/>
            <person name="Clum A."/>
            <person name="Lindquist E."/>
            <person name="Ence D."/>
            <person name="Campbell M."/>
            <person name="Kronenberg Z."/>
            <person name="Feau N."/>
            <person name="Dhillon B."/>
            <person name="Hamelin R."/>
            <person name="Burleigh J."/>
            <person name="Smith J."/>
            <person name="Yandell M."/>
            <person name="Nelson C."/>
            <person name="Grigoriev I."/>
            <person name="Davis J."/>
        </authorList>
    </citation>
    <scope>NUCLEOTIDE SEQUENCE</scope>
    <source>
        <strain evidence="10">G11</strain>
    </source>
</reference>
<evidence type="ECO:0000256" key="2">
    <source>
        <dbReference type="ARBA" id="ARBA00006370"/>
    </source>
</evidence>
<feature type="chain" id="PRO_5040190130" description="Phosphatidylglycerol/phosphatidylinositol transfer protein" evidence="8">
    <location>
        <begin position="23"/>
        <end position="187"/>
    </location>
</feature>
<evidence type="ECO:0000256" key="4">
    <source>
        <dbReference type="ARBA" id="ARBA00016056"/>
    </source>
</evidence>
<dbReference type="Proteomes" id="UP000886653">
    <property type="component" value="Unassembled WGS sequence"/>
</dbReference>
<evidence type="ECO:0000259" key="9">
    <source>
        <dbReference type="SMART" id="SM00737"/>
    </source>
</evidence>
<organism evidence="10 11">
    <name type="scientific">Cronartium quercuum f. sp. fusiforme G11</name>
    <dbReference type="NCBI Taxonomy" id="708437"/>
    <lineage>
        <taxon>Eukaryota</taxon>
        <taxon>Fungi</taxon>
        <taxon>Dikarya</taxon>
        <taxon>Basidiomycota</taxon>
        <taxon>Pucciniomycotina</taxon>
        <taxon>Pucciniomycetes</taxon>
        <taxon>Pucciniales</taxon>
        <taxon>Coleosporiaceae</taxon>
        <taxon>Cronartium</taxon>
    </lineage>
</organism>
<evidence type="ECO:0000256" key="8">
    <source>
        <dbReference type="SAM" id="SignalP"/>
    </source>
</evidence>
<evidence type="ECO:0000256" key="1">
    <source>
        <dbReference type="ARBA" id="ARBA00002053"/>
    </source>
</evidence>
<gene>
    <name evidence="10" type="ORF">CROQUDRAFT_651592</name>
</gene>
<evidence type="ECO:0000256" key="5">
    <source>
        <dbReference type="ARBA" id="ARBA00022448"/>
    </source>
</evidence>
<protein>
    <recommendedName>
        <fullName evidence="4">Phosphatidylglycerol/phosphatidylinositol transfer protein</fullName>
    </recommendedName>
</protein>
<dbReference type="Pfam" id="PF02221">
    <property type="entry name" value="E1_DerP2_DerF2"/>
    <property type="match status" value="1"/>
</dbReference>
<dbReference type="EMBL" id="MU167215">
    <property type="protein sequence ID" value="KAG0151072.1"/>
    <property type="molecule type" value="Genomic_DNA"/>
</dbReference>
<comment type="function">
    <text evidence="1">Catalyzes the intermembrane transfer of phosphatidylglycerol and phosphatidylinositol.</text>
</comment>
<dbReference type="OrthoDB" id="6409159at2759"/>
<sequence length="187" mass="20660">MRSFESLSILLCSILLAQTTVATWSPDLLQSDMLAKLSDKFISKNPSTQTVWNFEDCGTLETDAITIDDFEISPDPPQPGQKLIITASGTANQLIEEGAYADVVVKLGAYIKILHKQFDICEELRNANATIQCPIEKGQHSIIHTVELPSQIPKAKFTVEARAFTVSEDDLACANVMIDFMKPDEIQ</sequence>